<protein>
    <submittedName>
        <fullName evidence="1">Uncharacterized protein</fullName>
    </submittedName>
</protein>
<dbReference type="EMBL" id="JBANQN010000001">
    <property type="protein sequence ID" value="KAK6803481.1"/>
    <property type="molecule type" value="Genomic_DNA"/>
</dbReference>
<accession>A0AAN8UE14</accession>
<comment type="caution">
    <text evidence="1">The sequence shown here is derived from an EMBL/GenBank/DDBJ whole genome shotgun (WGS) entry which is preliminary data.</text>
</comment>
<evidence type="ECO:0000313" key="1">
    <source>
        <dbReference type="EMBL" id="KAK6803481.1"/>
    </source>
</evidence>
<dbReference type="Proteomes" id="UP001371456">
    <property type="component" value="Unassembled WGS sequence"/>
</dbReference>
<keyword evidence="2" id="KW-1185">Reference proteome</keyword>
<evidence type="ECO:0000313" key="2">
    <source>
        <dbReference type="Proteomes" id="UP001371456"/>
    </source>
</evidence>
<name>A0AAN8UE14_SOLBU</name>
<gene>
    <name evidence="1" type="ORF">RDI58_001265</name>
</gene>
<dbReference type="AlphaFoldDB" id="A0AAN8UE14"/>
<proteinExistence type="predicted"/>
<organism evidence="1 2">
    <name type="scientific">Solanum bulbocastanum</name>
    <name type="common">Wild potato</name>
    <dbReference type="NCBI Taxonomy" id="147425"/>
    <lineage>
        <taxon>Eukaryota</taxon>
        <taxon>Viridiplantae</taxon>
        <taxon>Streptophyta</taxon>
        <taxon>Embryophyta</taxon>
        <taxon>Tracheophyta</taxon>
        <taxon>Spermatophyta</taxon>
        <taxon>Magnoliopsida</taxon>
        <taxon>eudicotyledons</taxon>
        <taxon>Gunneridae</taxon>
        <taxon>Pentapetalae</taxon>
        <taxon>asterids</taxon>
        <taxon>lamiids</taxon>
        <taxon>Solanales</taxon>
        <taxon>Solanaceae</taxon>
        <taxon>Solanoideae</taxon>
        <taxon>Solaneae</taxon>
        <taxon>Solanum</taxon>
    </lineage>
</organism>
<reference evidence="1 2" key="1">
    <citation type="submission" date="2024-02" db="EMBL/GenBank/DDBJ databases">
        <title>de novo genome assembly of Solanum bulbocastanum strain 11H21.</title>
        <authorList>
            <person name="Hosaka A.J."/>
        </authorList>
    </citation>
    <scope>NUCLEOTIDE SEQUENCE [LARGE SCALE GENOMIC DNA]</scope>
    <source>
        <tissue evidence="1">Young leaves</tissue>
    </source>
</reference>
<sequence length="61" mass="6971">MWDLVPQSAKATVYANQRGEFEFMWNHIAGGILRCLEIPFLRVREDALSHSDLPSEKPDSP</sequence>